<name>A0A915ISP6_ROMCU</name>
<evidence type="ECO:0000313" key="3">
    <source>
        <dbReference type="WBParaSite" id="nRc.2.0.1.t17057-RA"/>
    </source>
</evidence>
<dbReference type="Proteomes" id="UP000887565">
    <property type="component" value="Unplaced"/>
</dbReference>
<feature type="compositionally biased region" description="Basic and acidic residues" evidence="1">
    <location>
        <begin position="10"/>
        <end position="22"/>
    </location>
</feature>
<accession>A0A915ISP6</accession>
<feature type="region of interest" description="Disordered" evidence="1">
    <location>
        <begin position="1"/>
        <end position="35"/>
    </location>
</feature>
<organism evidence="2 3">
    <name type="scientific">Romanomermis culicivorax</name>
    <name type="common">Nematode worm</name>
    <dbReference type="NCBI Taxonomy" id="13658"/>
    <lineage>
        <taxon>Eukaryota</taxon>
        <taxon>Metazoa</taxon>
        <taxon>Ecdysozoa</taxon>
        <taxon>Nematoda</taxon>
        <taxon>Enoplea</taxon>
        <taxon>Dorylaimia</taxon>
        <taxon>Mermithida</taxon>
        <taxon>Mermithoidea</taxon>
        <taxon>Mermithidae</taxon>
        <taxon>Romanomermis</taxon>
    </lineage>
</organism>
<evidence type="ECO:0000313" key="2">
    <source>
        <dbReference type="Proteomes" id="UP000887565"/>
    </source>
</evidence>
<proteinExistence type="predicted"/>
<reference evidence="3" key="1">
    <citation type="submission" date="2022-11" db="UniProtKB">
        <authorList>
            <consortium name="WormBaseParasite"/>
        </authorList>
    </citation>
    <scope>IDENTIFICATION</scope>
</reference>
<evidence type="ECO:0000256" key="1">
    <source>
        <dbReference type="SAM" id="MobiDB-lite"/>
    </source>
</evidence>
<sequence length="63" mass="7164">MQIKNIQTRNMKDKLTKPRDLATDGSPISKMLISPRKRDPLGKIFSLPPNIMHKIARFTSSCP</sequence>
<keyword evidence="2" id="KW-1185">Reference proteome</keyword>
<dbReference type="WBParaSite" id="nRc.2.0.1.t17057-RA">
    <property type="protein sequence ID" value="nRc.2.0.1.t17057-RA"/>
    <property type="gene ID" value="nRc.2.0.1.g17057"/>
</dbReference>
<dbReference type="AlphaFoldDB" id="A0A915ISP6"/>
<protein>
    <submittedName>
        <fullName evidence="3">Uncharacterized protein</fullName>
    </submittedName>
</protein>